<dbReference type="VEuPathDB" id="FungiDB:I7I53_08273"/>
<evidence type="ECO:0000256" key="2">
    <source>
        <dbReference type="ARBA" id="ARBA00022692"/>
    </source>
</evidence>
<dbReference type="GO" id="GO:0071944">
    <property type="term" value="C:cell periphery"/>
    <property type="evidence" value="ECO:0007669"/>
    <property type="project" value="UniProtKB-ARBA"/>
</dbReference>
<evidence type="ECO:0000256" key="1">
    <source>
        <dbReference type="ARBA" id="ARBA00004167"/>
    </source>
</evidence>
<proteinExistence type="predicted"/>
<feature type="region of interest" description="Disordered" evidence="5">
    <location>
        <begin position="172"/>
        <end position="222"/>
    </location>
</feature>
<dbReference type="EMBL" id="CP069103">
    <property type="protein sequence ID" value="QSS52583.1"/>
    <property type="molecule type" value="Genomic_DNA"/>
</dbReference>
<feature type="transmembrane region" description="Helical" evidence="6">
    <location>
        <begin position="232"/>
        <end position="252"/>
    </location>
</feature>
<feature type="compositionally biased region" description="Low complexity" evidence="5">
    <location>
        <begin position="172"/>
        <end position="189"/>
    </location>
</feature>
<evidence type="ECO:0000256" key="3">
    <source>
        <dbReference type="ARBA" id="ARBA00022989"/>
    </source>
</evidence>
<sequence>MDPTAIPLTTVFTPPSSCSSSWTYEGSYYNSVTGGLLIQNVFASHDFNCFPPSFEGSGRGQNQQVYSPGFCPVGYTSPAATTVNGVTTAVCCPSDYTYYTTLTTINFYSSTTIFAGCISEFPEGGTTTVLARTGQERLVNSVVTGPVSMWGQPLVVQFKSADLSLFTDALTTSSPSTTGTTGQTSSPTDTRSRSATPSQAANNNQPSSTSSPDSFRPSGDNASTGLSAGAKAGIGVGVAGLALLLAALVFFIRRSRRRRNAHMPPLNAVQELDAGTSHAGTSHAGTSHAGFWAPKLYRRSSVHEMPTS</sequence>
<keyword evidence="4 6" id="KW-0472">Membrane</keyword>
<evidence type="ECO:0000256" key="5">
    <source>
        <dbReference type="SAM" id="MobiDB-lite"/>
    </source>
</evidence>
<dbReference type="AlphaFoldDB" id="A0A8A1LIW5"/>
<dbReference type="InterPro" id="IPR051694">
    <property type="entry name" value="Immunoregulatory_rcpt-like"/>
</dbReference>
<name>A0A8A1LIW5_AJEC8</name>
<feature type="compositionally biased region" description="Low complexity" evidence="5">
    <location>
        <begin position="197"/>
        <end position="214"/>
    </location>
</feature>
<reference evidence="7" key="1">
    <citation type="submission" date="2021-01" db="EMBL/GenBank/DDBJ databases">
        <title>Chromosome-level genome assembly of a human fungal pathogen reveals clustering of transcriptionally co-regulated genes.</title>
        <authorList>
            <person name="Voorhies M."/>
            <person name="Cohen S."/>
            <person name="Shea T.P."/>
            <person name="Petrus S."/>
            <person name="Munoz J.F."/>
            <person name="Poplawski S."/>
            <person name="Goldman W.E."/>
            <person name="Michael T."/>
            <person name="Cuomo C.A."/>
            <person name="Sil A."/>
            <person name="Beyhan S."/>
        </authorList>
    </citation>
    <scope>NUCLEOTIDE SEQUENCE</scope>
    <source>
        <strain evidence="7">H88</strain>
    </source>
</reference>
<accession>A0A8A1LIW5</accession>
<dbReference type="PANTHER" id="PTHR15549">
    <property type="entry name" value="PAIRED IMMUNOGLOBULIN-LIKE TYPE 2 RECEPTOR"/>
    <property type="match status" value="1"/>
</dbReference>
<keyword evidence="3 6" id="KW-1133">Transmembrane helix</keyword>
<protein>
    <submittedName>
        <fullName evidence="7">Uncharacterized protein</fullName>
    </submittedName>
</protein>
<dbReference type="Proteomes" id="UP000663419">
    <property type="component" value="Chromosome 2"/>
</dbReference>
<organism evidence="7 8">
    <name type="scientific">Ajellomyces capsulatus (strain H88)</name>
    <name type="common">Darling's disease fungus</name>
    <name type="synonym">Histoplasma capsulatum</name>
    <dbReference type="NCBI Taxonomy" id="544711"/>
    <lineage>
        <taxon>Eukaryota</taxon>
        <taxon>Fungi</taxon>
        <taxon>Dikarya</taxon>
        <taxon>Ascomycota</taxon>
        <taxon>Pezizomycotina</taxon>
        <taxon>Eurotiomycetes</taxon>
        <taxon>Eurotiomycetidae</taxon>
        <taxon>Onygenales</taxon>
        <taxon>Ajellomycetaceae</taxon>
        <taxon>Histoplasma</taxon>
    </lineage>
</organism>
<keyword evidence="2 6" id="KW-0812">Transmembrane</keyword>
<evidence type="ECO:0000256" key="4">
    <source>
        <dbReference type="ARBA" id="ARBA00023136"/>
    </source>
</evidence>
<dbReference type="GO" id="GO:0016020">
    <property type="term" value="C:membrane"/>
    <property type="evidence" value="ECO:0007669"/>
    <property type="project" value="UniProtKB-SubCell"/>
</dbReference>
<comment type="subcellular location">
    <subcellularLocation>
        <location evidence="1">Membrane</location>
        <topology evidence="1">Single-pass membrane protein</topology>
    </subcellularLocation>
</comment>
<evidence type="ECO:0000313" key="8">
    <source>
        <dbReference type="Proteomes" id="UP000663419"/>
    </source>
</evidence>
<evidence type="ECO:0000256" key="6">
    <source>
        <dbReference type="SAM" id="Phobius"/>
    </source>
</evidence>
<evidence type="ECO:0000313" key="7">
    <source>
        <dbReference type="EMBL" id="QSS52583.1"/>
    </source>
</evidence>
<gene>
    <name evidence="7" type="ORF">I7I53_08273</name>
</gene>